<feature type="signal peptide" evidence="2">
    <location>
        <begin position="1"/>
        <end position="27"/>
    </location>
</feature>
<feature type="region of interest" description="Disordered" evidence="1">
    <location>
        <begin position="30"/>
        <end position="68"/>
    </location>
</feature>
<evidence type="ECO:0000313" key="4">
    <source>
        <dbReference type="Proteomes" id="UP000286931"/>
    </source>
</evidence>
<feature type="chain" id="PRO_5039664638" description="Lipoprotein" evidence="2">
    <location>
        <begin position="28"/>
        <end position="134"/>
    </location>
</feature>
<protein>
    <recommendedName>
        <fullName evidence="5">Lipoprotein</fullName>
    </recommendedName>
</protein>
<evidence type="ECO:0000313" key="3">
    <source>
        <dbReference type="EMBL" id="GCD92603.1"/>
    </source>
</evidence>
<proteinExistence type="predicted"/>
<keyword evidence="2" id="KW-0732">Signal</keyword>
<reference evidence="3 4" key="1">
    <citation type="submission" date="2018-12" db="EMBL/GenBank/DDBJ databases">
        <title>Draft genome sequence of Embleya hyalina NBRC 13850T.</title>
        <authorList>
            <person name="Komaki H."/>
            <person name="Hosoyama A."/>
            <person name="Kimura A."/>
            <person name="Ichikawa N."/>
            <person name="Tamura T."/>
        </authorList>
    </citation>
    <scope>NUCLEOTIDE SEQUENCE [LARGE SCALE GENOMIC DNA]</scope>
    <source>
        <strain evidence="3 4">NBRC 13850</strain>
    </source>
</reference>
<evidence type="ECO:0000256" key="1">
    <source>
        <dbReference type="SAM" id="MobiDB-lite"/>
    </source>
</evidence>
<dbReference type="AlphaFoldDB" id="A0A401YDC9"/>
<name>A0A401YDC9_9ACTN</name>
<dbReference type="PROSITE" id="PS51257">
    <property type="entry name" value="PROKAR_LIPOPROTEIN"/>
    <property type="match status" value="1"/>
</dbReference>
<accession>A0A401YDC9</accession>
<gene>
    <name evidence="3" type="ORF">EHYA_00242</name>
</gene>
<dbReference type="OrthoDB" id="3542207at2"/>
<comment type="caution">
    <text evidence="3">The sequence shown here is derived from an EMBL/GenBank/DDBJ whole genome shotgun (WGS) entry which is preliminary data.</text>
</comment>
<dbReference type="Proteomes" id="UP000286931">
    <property type="component" value="Unassembled WGS sequence"/>
</dbReference>
<organism evidence="3 4">
    <name type="scientific">Embleya hyalina</name>
    <dbReference type="NCBI Taxonomy" id="516124"/>
    <lineage>
        <taxon>Bacteria</taxon>
        <taxon>Bacillati</taxon>
        <taxon>Actinomycetota</taxon>
        <taxon>Actinomycetes</taxon>
        <taxon>Kitasatosporales</taxon>
        <taxon>Streptomycetaceae</taxon>
        <taxon>Embleya</taxon>
    </lineage>
</organism>
<evidence type="ECO:0008006" key="5">
    <source>
        <dbReference type="Google" id="ProtNLM"/>
    </source>
</evidence>
<dbReference type="RefSeq" id="WP_126634955.1">
    <property type="nucleotide sequence ID" value="NZ_BIFH01000013.1"/>
</dbReference>
<sequence length="134" mass="13675">MPTTATRTTGPLAALALTAVIVASATACTGSGGHADAERPPFSAAPATVTCQEHQRSRPGPDYTSQEDADTAKIMTVLEHYTANGRKPYCDGRAATAADLAWARLYVDMGADAAYLSPGLGGAGVPDEDPTPSP</sequence>
<keyword evidence="4" id="KW-1185">Reference proteome</keyword>
<evidence type="ECO:0000256" key="2">
    <source>
        <dbReference type="SAM" id="SignalP"/>
    </source>
</evidence>
<dbReference type="EMBL" id="BIFH01000013">
    <property type="protein sequence ID" value="GCD92603.1"/>
    <property type="molecule type" value="Genomic_DNA"/>
</dbReference>